<dbReference type="Gene3D" id="3.30.930.10">
    <property type="entry name" value="Bira Bifunctional Protein, Domain 2"/>
    <property type="match status" value="1"/>
</dbReference>
<dbReference type="AlphaFoldDB" id="A0A6I4KY73"/>
<dbReference type="InterPro" id="IPR004408">
    <property type="entry name" value="Biotin_CoA_COase_ligase"/>
</dbReference>
<dbReference type="SUPFAM" id="SSF46785">
    <property type="entry name" value="Winged helix' DNA-binding domain"/>
    <property type="match status" value="1"/>
</dbReference>
<comment type="similarity">
    <text evidence="2">Belongs to the biotin--protein ligase family.</text>
</comment>
<keyword evidence="2" id="KW-0238">DNA-binding</keyword>
<dbReference type="SUPFAM" id="SSF55681">
    <property type="entry name" value="Class II aaRS and biotin synthetases"/>
    <property type="match status" value="1"/>
</dbReference>
<dbReference type="Gene3D" id="2.30.30.100">
    <property type="match status" value="1"/>
</dbReference>
<dbReference type="InterPro" id="IPR004143">
    <property type="entry name" value="BPL_LPL_catalytic"/>
</dbReference>
<dbReference type="Gene3D" id="1.10.10.10">
    <property type="entry name" value="Winged helix-like DNA-binding domain superfamily/Winged helix DNA-binding domain"/>
    <property type="match status" value="1"/>
</dbReference>
<feature type="binding site" evidence="2">
    <location>
        <begin position="86"/>
        <end position="88"/>
    </location>
    <ligand>
        <name>biotin</name>
        <dbReference type="ChEBI" id="CHEBI:57586"/>
    </ligand>
</feature>
<accession>A0A6I4KY73</accession>
<protein>
    <recommendedName>
        <fullName evidence="2">Bifunctional ligase/repressor BirA</fullName>
    </recommendedName>
    <alternativeName>
        <fullName evidence="2">Biotin operon repressor</fullName>
    </alternativeName>
    <alternativeName>
        <fullName evidence="2">Biotin--[acetyl-CoA-carboxylase] ligase</fullName>
        <ecNumber evidence="2">6.3.4.15</ecNumber>
    </alternativeName>
    <alternativeName>
        <fullName evidence="2">Biotin--protein ligase</fullName>
    </alternativeName>
    <alternativeName>
        <fullName evidence="2">Biotin-[acetyl-CoA carboxylase] synthetase</fullName>
    </alternativeName>
</protein>
<sequence length="320" mass="34536">MLPLLRLLQDGRFHSGEALGAVLGISRAAVWKQLQALESELAIPIHKIRGRGYRLERPLQLLDEALIAAAQVPDAWPLSVLPVVDSTNAEALRALQGGRLPPFVLLAERQVAGRGRRGRVWVSPFAENLYYSLVLKIEGGVHRLDGMSLVVGLALLSALRAMGLHDAGLKWPNDVLVGRRKLAGILLELSGDPGDVCHLVIGIGVNVNMLPGLDEIDQPYTSMCAELGRTIDRNDLVVRLNAQLARYLAIHRDSGFAALREEWEGSHLWQGREVSLSAGAGGIEGVVLGVDDSGAIRLEVAGAEQCFSGGELSLRLRNDS</sequence>
<dbReference type="PROSITE" id="PS51733">
    <property type="entry name" value="BPL_LPL_CATALYTIC"/>
    <property type="match status" value="1"/>
</dbReference>
<dbReference type="EC" id="6.3.4.15" evidence="2"/>
<feature type="DNA-binding region" description="H-T-H motif" evidence="2">
    <location>
        <begin position="16"/>
        <end position="35"/>
    </location>
</feature>
<dbReference type="RefSeq" id="WP_160347671.1">
    <property type="nucleotide sequence ID" value="NZ_WKJZ01000003.1"/>
</dbReference>
<evidence type="ECO:0000313" key="4">
    <source>
        <dbReference type="EMBL" id="MVW77027.1"/>
    </source>
</evidence>
<dbReference type="InterPro" id="IPR045864">
    <property type="entry name" value="aa-tRNA-synth_II/BPL/LPL"/>
</dbReference>
<name>A0A6I4KY73_9PSED</name>
<feature type="binding site" evidence="2">
    <location>
        <position position="181"/>
    </location>
    <ligand>
        <name>biotin</name>
        <dbReference type="ChEBI" id="CHEBI:57586"/>
    </ligand>
</feature>
<keyword evidence="2" id="KW-0547">Nucleotide-binding</keyword>
<proteinExistence type="inferred from homology"/>
<dbReference type="PANTHER" id="PTHR12835">
    <property type="entry name" value="BIOTIN PROTEIN LIGASE"/>
    <property type="match status" value="1"/>
</dbReference>
<dbReference type="GO" id="GO:0005524">
    <property type="term" value="F:ATP binding"/>
    <property type="evidence" value="ECO:0007669"/>
    <property type="project" value="UniProtKB-UniRule"/>
</dbReference>
<keyword evidence="2" id="KW-0805">Transcription regulation</keyword>
<gene>
    <name evidence="2 4" type="primary">birA</name>
    <name evidence="4" type="ORF">GJV18_17040</name>
</gene>
<dbReference type="NCBIfam" id="TIGR00121">
    <property type="entry name" value="birA_ligase"/>
    <property type="match status" value="1"/>
</dbReference>
<comment type="catalytic activity">
    <reaction evidence="2">
        <text>biotin + L-lysyl-[protein] + ATP = N(6)-biotinyl-L-lysyl-[protein] + AMP + diphosphate + H(+)</text>
        <dbReference type="Rhea" id="RHEA:11756"/>
        <dbReference type="Rhea" id="RHEA-COMP:9752"/>
        <dbReference type="Rhea" id="RHEA-COMP:10505"/>
        <dbReference type="ChEBI" id="CHEBI:15378"/>
        <dbReference type="ChEBI" id="CHEBI:29969"/>
        <dbReference type="ChEBI" id="CHEBI:30616"/>
        <dbReference type="ChEBI" id="CHEBI:33019"/>
        <dbReference type="ChEBI" id="CHEBI:57586"/>
        <dbReference type="ChEBI" id="CHEBI:83144"/>
        <dbReference type="ChEBI" id="CHEBI:456215"/>
        <dbReference type="EC" id="6.3.4.15"/>
    </reaction>
</comment>
<dbReference type="GO" id="GO:0005737">
    <property type="term" value="C:cytoplasm"/>
    <property type="evidence" value="ECO:0007669"/>
    <property type="project" value="TreeGrafter"/>
</dbReference>
<keyword evidence="2" id="KW-0067">ATP-binding</keyword>
<evidence type="ECO:0000256" key="2">
    <source>
        <dbReference type="HAMAP-Rule" id="MF_00978"/>
    </source>
</evidence>
<reference evidence="4 5" key="1">
    <citation type="submission" date="2019-11" db="EMBL/GenBank/DDBJ databases">
        <title>Pseudomonas flavidum sp. nov., isolated from Baiyang Lake.</title>
        <authorList>
            <person name="Zhao Y."/>
        </authorList>
    </citation>
    <scope>NUCLEOTIDE SEQUENCE [LARGE SCALE GENOMIC DNA]</scope>
    <source>
        <strain evidence="5">R-22-3 w-18</strain>
    </source>
</reference>
<dbReference type="Pfam" id="PF08279">
    <property type="entry name" value="HTH_11"/>
    <property type="match status" value="1"/>
</dbReference>
<keyword evidence="2" id="KW-0804">Transcription</keyword>
<dbReference type="NCBIfam" id="NF008847">
    <property type="entry name" value="PRK11886.1-2"/>
    <property type="match status" value="1"/>
</dbReference>
<dbReference type="EMBL" id="WKJZ01000003">
    <property type="protein sequence ID" value="MVW77027.1"/>
    <property type="molecule type" value="Genomic_DNA"/>
</dbReference>
<organism evidence="4 5">
    <name type="scientific">Pseudomonas xionganensis</name>
    <dbReference type="NCBI Taxonomy" id="2654845"/>
    <lineage>
        <taxon>Bacteria</taxon>
        <taxon>Pseudomonadati</taxon>
        <taxon>Pseudomonadota</taxon>
        <taxon>Gammaproteobacteria</taxon>
        <taxon>Pseudomonadales</taxon>
        <taxon>Pseudomonadaceae</taxon>
        <taxon>Pseudomonas</taxon>
    </lineage>
</organism>
<comment type="function">
    <text evidence="2">Acts both as a biotin--[acetyl-CoA-carboxylase] ligase and a biotin-operon repressor. In the presence of ATP, BirA activates biotin to form the BirA-biotinyl-5'-adenylate (BirA-bio-5'-AMP or holoBirA) complex. HoloBirA can either transfer the biotinyl moiety to the biotin carboxyl carrier protein (BCCP) subunit of acetyl-CoA carboxylase, or bind to the biotin operator site and inhibit transcription of the operon.</text>
</comment>
<evidence type="ECO:0000256" key="1">
    <source>
        <dbReference type="ARBA" id="ARBA00022598"/>
    </source>
</evidence>
<keyword evidence="2" id="KW-0092">Biotin</keyword>
<dbReference type="GO" id="GO:0006355">
    <property type="term" value="P:regulation of DNA-templated transcription"/>
    <property type="evidence" value="ECO:0007669"/>
    <property type="project" value="UniProtKB-UniRule"/>
</dbReference>
<dbReference type="NCBIfam" id="NF008848">
    <property type="entry name" value="PRK11886.1-3"/>
    <property type="match status" value="1"/>
</dbReference>
<dbReference type="SUPFAM" id="SSF50037">
    <property type="entry name" value="C-terminal domain of transcriptional repressors"/>
    <property type="match status" value="1"/>
</dbReference>
<keyword evidence="2" id="KW-0678">Repressor</keyword>
<feature type="domain" description="BPL/LPL catalytic" evidence="3">
    <location>
        <begin position="61"/>
        <end position="252"/>
    </location>
</feature>
<keyword evidence="1 2" id="KW-0436">Ligase</keyword>
<dbReference type="InterPro" id="IPR008988">
    <property type="entry name" value="Transcriptional_repressor_C"/>
</dbReference>
<dbReference type="InterPro" id="IPR030855">
    <property type="entry name" value="Bifunct_BirA"/>
</dbReference>
<feature type="binding site" evidence="2">
    <location>
        <position position="110"/>
    </location>
    <ligand>
        <name>biotin</name>
        <dbReference type="ChEBI" id="CHEBI:57586"/>
    </ligand>
</feature>
<dbReference type="Pfam" id="PF03099">
    <property type="entry name" value="BPL_LplA_LipB"/>
    <property type="match status" value="1"/>
</dbReference>
<evidence type="ECO:0000259" key="3">
    <source>
        <dbReference type="PROSITE" id="PS51733"/>
    </source>
</evidence>
<dbReference type="CDD" id="cd16442">
    <property type="entry name" value="BPL"/>
    <property type="match status" value="1"/>
</dbReference>
<dbReference type="InterPro" id="IPR036390">
    <property type="entry name" value="WH_DNA-bd_sf"/>
</dbReference>
<feature type="binding site" evidence="2">
    <location>
        <begin position="114"/>
        <end position="116"/>
    </location>
    <ligand>
        <name>biotin</name>
        <dbReference type="ChEBI" id="CHEBI:57586"/>
    </ligand>
</feature>
<dbReference type="InterPro" id="IPR036388">
    <property type="entry name" value="WH-like_DNA-bd_sf"/>
</dbReference>
<evidence type="ECO:0000313" key="5">
    <source>
        <dbReference type="Proteomes" id="UP000429555"/>
    </source>
</evidence>
<keyword evidence="5" id="KW-1185">Reference proteome</keyword>
<dbReference type="GO" id="GO:0003677">
    <property type="term" value="F:DNA binding"/>
    <property type="evidence" value="ECO:0007669"/>
    <property type="project" value="UniProtKB-UniRule"/>
</dbReference>
<dbReference type="Proteomes" id="UP000429555">
    <property type="component" value="Unassembled WGS sequence"/>
</dbReference>
<dbReference type="PANTHER" id="PTHR12835:SF5">
    <property type="entry name" value="BIOTIN--PROTEIN LIGASE"/>
    <property type="match status" value="1"/>
</dbReference>
<dbReference type="GO" id="GO:0004077">
    <property type="term" value="F:biotin--[biotin carboxyl-carrier protein] ligase activity"/>
    <property type="evidence" value="ECO:0007669"/>
    <property type="project" value="UniProtKB-UniRule"/>
</dbReference>
<dbReference type="InterPro" id="IPR013196">
    <property type="entry name" value="HTH_11"/>
</dbReference>
<dbReference type="HAMAP" id="MF_00978">
    <property type="entry name" value="Bifunct_BirA"/>
    <property type="match status" value="1"/>
</dbReference>
<comment type="caution">
    <text evidence="4">The sequence shown here is derived from an EMBL/GenBank/DDBJ whole genome shotgun (WGS) entry which is preliminary data.</text>
</comment>